<gene>
    <name evidence="1" type="ORF">BSF38_02779</name>
</gene>
<dbReference type="AlphaFoldDB" id="A0A1U7CQQ3"/>
<sequence>MTDEVTTETQTTDPFKGMADMMVNAAQAVKEGSLDARARVEQTLPQVNRFVARLVYTTSYTLSYGVVFPTVFVARSIPRENPIVHGLVDGAHAAFDAIDEMRKRKQDAAAPEVQA</sequence>
<keyword evidence="2" id="KW-1185">Reference proteome</keyword>
<accession>A0A1U7CQQ3</accession>
<evidence type="ECO:0000313" key="1">
    <source>
        <dbReference type="EMBL" id="APW61267.1"/>
    </source>
</evidence>
<dbReference type="EMBL" id="CP019082">
    <property type="protein sequence ID" value="APW61267.1"/>
    <property type="molecule type" value="Genomic_DNA"/>
</dbReference>
<proteinExistence type="predicted"/>
<evidence type="ECO:0000313" key="2">
    <source>
        <dbReference type="Proteomes" id="UP000186309"/>
    </source>
</evidence>
<dbReference type="KEGG" id="pbor:BSF38_02779"/>
<dbReference type="RefSeq" id="WP_083712930.1">
    <property type="nucleotide sequence ID" value="NZ_CP019082.1"/>
</dbReference>
<organism evidence="1 2">
    <name type="scientific">Paludisphaera borealis</name>
    <dbReference type="NCBI Taxonomy" id="1387353"/>
    <lineage>
        <taxon>Bacteria</taxon>
        <taxon>Pseudomonadati</taxon>
        <taxon>Planctomycetota</taxon>
        <taxon>Planctomycetia</taxon>
        <taxon>Isosphaerales</taxon>
        <taxon>Isosphaeraceae</taxon>
        <taxon>Paludisphaera</taxon>
    </lineage>
</organism>
<reference evidence="2" key="1">
    <citation type="submission" date="2016-12" db="EMBL/GenBank/DDBJ databases">
        <title>Comparative genomics of four Isosphaeraceae planctomycetes: a common pool of plasmids and glycoside hydrolase genes.</title>
        <authorList>
            <person name="Ivanova A."/>
        </authorList>
    </citation>
    <scope>NUCLEOTIDE SEQUENCE [LARGE SCALE GENOMIC DNA]</scope>
    <source>
        <strain evidence="2">PX4</strain>
    </source>
</reference>
<dbReference type="Proteomes" id="UP000186309">
    <property type="component" value="Chromosome"/>
</dbReference>
<dbReference type="OrthoDB" id="290365at2"/>
<protein>
    <submittedName>
        <fullName evidence="1">Uncharacterized protein</fullName>
    </submittedName>
</protein>
<name>A0A1U7CQQ3_9BACT</name>